<dbReference type="PANTHER" id="PTHR46696">
    <property type="entry name" value="P450, PUTATIVE (EUROFUNG)-RELATED"/>
    <property type="match status" value="1"/>
</dbReference>
<dbReference type="InterPro" id="IPR017972">
    <property type="entry name" value="Cyt_P450_CS"/>
</dbReference>
<keyword evidence="10" id="KW-1185">Reference proteome</keyword>
<name>A0A7K1V2P4_9NOCA</name>
<proteinExistence type="inferred from homology"/>
<evidence type="ECO:0000256" key="1">
    <source>
        <dbReference type="ARBA" id="ARBA00001971"/>
    </source>
</evidence>
<dbReference type="PRINTS" id="PR00359">
    <property type="entry name" value="BP450"/>
</dbReference>
<dbReference type="AlphaFoldDB" id="A0A7K1V2P4"/>
<dbReference type="Gene3D" id="1.10.630.10">
    <property type="entry name" value="Cytochrome P450"/>
    <property type="match status" value="1"/>
</dbReference>
<evidence type="ECO:0000256" key="3">
    <source>
        <dbReference type="ARBA" id="ARBA00022617"/>
    </source>
</evidence>
<dbReference type="Proteomes" id="UP000466794">
    <property type="component" value="Unassembled WGS sequence"/>
</dbReference>
<evidence type="ECO:0000313" key="9">
    <source>
        <dbReference type="EMBL" id="MVU80787.1"/>
    </source>
</evidence>
<organism evidence="9 10">
    <name type="scientific">Nocardia terrae</name>
    <dbReference type="NCBI Taxonomy" id="2675851"/>
    <lineage>
        <taxon>Bacteria</taxon>
        <taxon>Bacillati</taxon>
        <taxon>Actinomycetota</taxon>
        <taxon>Actinomycetes</taxon>
        <taxon>Mycobacteriales</taxon>
        <taxon>Nocardiaceae</taxon>
        <taxon>Nocardia</taxon>
    </lineage>
</organism>
<dbReference type="Pfam" id="PF00067">
    <property type="entry name" value="p450"/>
    <property type="match status" value="1"/>
</dbReference>
<evidence type="ECO:0000256" key="4">
    <source>
        <dbReference type="ARBA" id="ARBA00022723"/>
    </source>
</evidence>
<keyword evidence="7 8" id="KW-0503">Monooxygenase</keyword>
<dbReference type="PROSITE" id="PS00086">
    <property type="entry name" value="CYTOCHROME_P450"/>
    <property type="match status" value="1"/>
</dbReference>
<evidence type="ECO:0000256" key="2">
    <source>
        <dbReference type="ARBA" id="ARBA00010617"/>
    </source>
</evidence>
<sequence>MTRSDPDLRILEVDTYANGDPTTFGLPLDQYEYLQNEEPCYLQEFSDPLLIERAWVISRHADIWDVDRNTELYAADRGSVNMWKVTPIDPVYGGMPAMLTLDGADHKRNRGIMSRGFTPNVVHKLADKFRHYAVTIVDKALEKGTFNFVHDIGHAMPMEALGDVLGVPEADRPQFFAWVDTFAAPFDTRVTPSFEYVLEAIGNLMVYSTELCELRRQEPGDNVITKLVQAHDSGEMSEDEIMGNVALLASGAAESTRTALSHGMHELMRNPEQMAWLRAHADDIPSTAIQEMVRVASPFTHLVRTATADHELHGKQIAEGDKVLMLFAAGNFDPRAFEEPRRFDLARDPNLHLSFGRGPHTCLGKHVAALEMKILLEELLKRTKSIEPAGEINYVRDAYSRGVYELPVTITPA</sequence>
<comment type="cofactor">
    <cofactor evidence="1">
        <name>heme</name>
        <dbReference type="ChEBI" id="CHEBI:30413"/>
    </cofactor>
</comment>
<keyword evidence="5 8" id="KW-0560">Oxidoreductase</keyword>
<dbReference type="RefSeq" id="WP_157390354.1">
    <property type="nucleotide sequence ID" value="NZ_WRPP01000005.1"/>
</dbReference>
<evidence type="ECO:0000256" key="7">
    <source>
        <dbReference type="ARBA" id="ARBA00023033"/>
    </source>
</evidence>
<dbReference type="GO" id="GO:0006707">
    <property type="term" value="P:cholesterol catabolic process"/>
    <property type="evidence" value="ECO:0007669"/>
    <property type="project" value="TreeGrafter"/>
</dbReference>
<comment type="caution">
    <text evidence="9">The sequence shown here is derived from an EMBL/GenBank/DDBJ whole genome shotgun (WGS) entry which is preliminary data.</text>
</comment>
<keyword evidence="3 8" id="KW-0349">Heme</keyword>
<dbReference type="SUPFAM" id="SSF48264">
    <property type="entry name" value="Cytochrome P450"/>
    <property type="match status" value="1"/>
</dbReference>
<dbReference type="InterPro" id="IPR036396">
    <property type="entry name" value="Cyt_P450_sf"/>
</dbReference>
<gene>
    <name evidence="9" type="ORF">GPX89_26480</name>
</gene>
<comment type="similarity">
    <text evidence="2 8">Belongs to the cytochrome P450 family.</text>
</comment>
<dbReference type="GO" id="GO:0005506">
    <property type="term" value="F:iron ion binding"/>
    <property type="evidence" value="ECO:0007669"/>
    <property type="project" value="InterPro"/>
</dbReference>
<accession>A0A7K1V2P4</accession>
<dbReference type="InterPro" id="IPR002397">
    <property type="entry name" value="Cyt_P450_B"/>
</dbReference>
<evidence type="ECO:0000256" key="5">
    <source>
        <dbReference type="ARBA" id="ARBA00023002"/>
    </source>
</evidence>
<evidence type="ECO:0000256" key="8">
    <source>
        <dbReference type="RuleBase" id="RU000461"/>
    </source>
</evidence>
<evidence type="ECO:0000313" key="10">
    <source>
        <dbReference type="Proteomes" id="UP000466794"/>
    </source>
</evidence>
<dbReference type="InterPro" id="IPR001128">
    <property type="entry name" value="Cyt_P450"/>
</dbReference>
<dbReference type="EMBL" id="WRPP01000005">
    <property type="protein sequence ID" value="MVU80787.1"/>
    <property type="molecule type" value="Genomic_DNA"/>
</dbReference>
<dbReference type="FunFam" id="1.10.630.10:FF:000018">
    <property type="entry name" value="Cytochrome P450 monooxygenase"/>
    <property type="match status" value="1"/>
</dbReference>
<protein>
    <submittedName>
        <fullName evidence="9">Cytochrome P450</fullName>
    </submittedName>
</protein>
<dbReference type="GO" id="GO:0020037">
    <property type="term" value="F:heme binding"/>
    <property type="evidence" value="ECO:0007669"/>
    <property type="project" value="InterPro"/>
</dbReference>
<dbReference type="GO" id="GO:0036199">
    <property type="term" value="F:cholest-4-en-3-one 26-monooxygenase activity"/>
    <property type="evidence" value="ECO:0007669"/>
    <property type="project" value="TreeGrafter"/>
</dbReference>
<dbReference type="GO" id="GO:0008395">
    <property type="term" value="F:steroid hydroxylase activity"/>
    <property type="evidence" value="ECO:0007669"/>
    <property type="project" value="TreeGrafter"/>
</dbReference>
<keyword evidence="6 8" id="KW-0408">Iron</keyword>
<keyword evidence="4 8" id="KW-0479">Metal-binding</keyword>
<dbReference type="PANTHER" id="PTHR46696:SF4">
    <property type="entry name" value="BIOTIN BIOSYNTHESIS CYTOCHROME P450"/>
    <property type="match status" value="1"/>
</dbReference>
<evidence type="ECO:0000256" key="6">
    <source>
        <dbReference type="ARBA" id="ARBA00023004"/>
    </source>
</evidence>
<reference evidence="9 10" key="1">
    <citation type="submission" date="2019-12" db="EMBL/GenBank/DDBJ databases">
        <title>Nocardia sp. nov. ET3-3 isolated from soil.</title>
        <authorList>
            <person name="Kanchanasin P."/>
            <person name="Tanasupawat S."/>
            <person name="Yuki M."/>
            <person name="Kudo T."/>
        </authorList>
    </citation>
    <scope>NUCLEOTIDE SEQUENCE [LARGE SCALE GENOMIC DNA]</scope>
    <source>
        <strain evidence="9 10">ET3-3</strain>
    </source>
</reference>